<keyword evidence="3" id="KW-0274">FAD</keyword>
<evidence type="ECO:0000256" key="3">
    <source>
        <dbReference type="ARBA" id="ARBA00022827"/>
    </source>
</evidence>
<sequence>MGSLPSPIPVVIIGGGPVGLCLALDLGRRGIHSTLIERQPGTATELQAKASVIDERTMEFCRLLGVRDGIAHAGYPADLPGDTVFCTALSGGHYIGRLSMDSAQTRVRPPQAAEMLRRCPQIWFDPVFADAVAKQGMTEVRYSTELVECIQHEEAGYVLCRVRNLADGSTEELRAQYVVACDGAGSEVRRSLGIAFEGKDLGYAISAIVRVDLARHHTFTPGAERFLFLGPEGTWGNFTTIDGRTLWRFSIVGGKEKRDLKTLDMDSLLCKAFGEDAGKVEYEILQVVQWRRSQCTADRYHAGRIFLAGDAAHTMSPTGGHGLNTGIGDAMTLSWMLQAMLEGWGGAGLAEAYTAERRPVAQRNGAGSTRNFAIWTDKAGRDRVLEDGVEADEQRKVLGQSMAASMRQEFQSLGLALGYDYAQSPLVVGDGSAPPPNEPDVYIPSARPGHRAPHHWLAEDKSTLDLFGGGFVLLRLGSEVERDEEITEVAEKIHLPLEIVTLRDPEVIRIYERRLVLVRPDGMVAWRGDELPENLNTLLDSVRGAATAVKSLDCPSTE</sequence>
<dbReference type="Proteomes" id="UP000248961">
    <property type="component" value="Unassembled WGS sequence"/>
</dbReference>
<dbReference type="Pfam" id="PF01494">
    <property type="entry name" value="FAD_binding_3"/>
    <property type="match status" value="1"/>
</dbReference>
<comment type="cofactor">
    <cofactor evidence="1">
        <name>FAD</name>
        <dbReference type="ChEBI" id="CHEBI:57692"/>
    </cofactor>
</comment>
<proteinExistence type="predicted"/>
<dbReference type="Gene3D" id="3.30.9.10">
    <property type="entry name" value="D-Amino Acid Oxidase, subunit A, domain 2"/>
    <property type="match status" value="1"/>
</dbReference>
<dbReference type="Gene3D" id="3.40.30.120">
    <property type="match status" value="1"/>
</dbReference>
<dbReference type="GO" id="GO:0016709">
    <property type="term" value="F:oxidoreductase activity, acting on paired donors, with incorporation or reduction of molecular oxygen, NAD(P)H as one donor, and incorporation of one atom of oxygen"/>
    <property type="evidence" value="ECO:0007669"/>
    <property type="project" value="UniProtKB-ARBA"/>
</dbReference>
<dbReference type="NCBIfam" id="NF004780">
    <property type="entry name" value="PRK06126.1"/>
    <property type="match status" value="1"/>
</dbReference>
<protein>
    <submittedName>
        <fullName evidence="6">FAD binding domain-containing protein</fullName>
    </submittedName>
</protein>
<organism evidence="6 7">
    <name type="scientific">Aspergillus homomorphus (strain CBS 101889)</name>
    <dbReference type="NCBI Taxonomy" id="1450537"/>
    <lineage>
        <taxon>Eukaryota</taxon>
        <taxon>Fungi</taxon>
        <taxon>Dikarya</taxon>
        <taxon>Ascomycota</taxon>
        <taxon>Pezizomycotina</taxon>
        <taxon>Eurotiomycetes</taxon>
        <taxon>Eurotiomycetidae</taxon>
        <taxon>Eurotiales</taxon>
        <taxon>Aspergillaceae</taxon>
        <taxon>Aspergillus</taxon>
        <taxon>Aspergillus subgen. Circumdati</taxon>
    </lineage>
</organism>
<dbReference type="InterPro" id="IPR002938">
    <property type="entry name" value="FAD-bd"/>
</dbReference>
<feature type="domain" description="FAD-binding" evidence="5">
    <location>
        <begin position="9"/>
        <end position="363"/>
    </location>
</feature>
<dbReference type="GO" id="GO:0071949">
    <property type="term" value="F:FAD binding"/>
    <property type="evidence" value="ECO:0007669"/>
    <property type="project" value="InterPro"/>
</dbReference>
<dbReference type="VEuPathDB" id="FungiDB:BO97DRAFT_452702"/>
<dbReference type="OrthoDB" id="2690153at2759"/>
<dbReference type="AlphaFoldDB" id="A0A395IA05"/>
<dbReference type="Gene3D" id="3.50.50.60">
    <property type="entry name" value="FAD/NAD(P)-binding domain"/>
    <property type="match status" value="1"/>
</dbReference>
<dbReference type="PRINTS" id="PR00420">
    <property type="entry name" value="RNGMNOXGNASE"/>
</dbReference>
<dbReference type="Pfam" id="PF21274">
    <property type="entry name" value="Rng_hyd_C"/>
    <property type="match status" value="1"/>
</dbReference>
<evidence type="ECO:0000313" key="6">
    <source>
        <dbReference type="EMBL" id="RAL16795.1"/>
    </source>
</evidence>
<evidence type="ECO:0000313" key="7">
    <source>
        <dbReference type="Proteomes" id="UP000248961"/>
    </source>
</evidence>
<dbReference type="PANTHER" id="PTHR43004:SF19">
    <property type="entry name" value="BINDING MONOOXYGENASE, PUTATIVE (JCVI)-RELATED"/>
    <property type="match status" value="1"/>
</dbReference>
<dbReference type="EMBL" id="KZ824268">
    <property type="protein sequence ID" value="RAL16795.1"/>
    <property type="molecule type" value="Genomic_DNA"/>
</dbReference>
<evidence type="ECO:0000256" key="4">
    <source>
        <dbReference type="ARBA" id="ARBA00023002"/>
    </source>
</evidence>
<reference evidence="6 7" key="1">
    <citation type="submission" date="2018-02" db="EMBL/GenBank/DDBJ databases">
        <title>The genomes of Aspergillus section Nigri reveals drivers in fungal speciation.</title>
        <authorList>
            <consortium name="DOE Joint Genome Institute"/>
            <person name="Vesth T.C."/>
            <person name="Nybo J."/>
            <person name="Theobald S."/>
            <person name="Brandl J."/>
            <person name="Frisvad J.C."/>
            <person name="Nielsen K.F."/>
            <person name="Lyhne E.K."/>
            <person name="Kogle M.E."/>
            <person name="Kuo A."/>
            <person name="Riley R."/>
            <person name="Clum A."/>
            <person name="Nolan M."/>
            <person name="Lipzen A."/>
            <person name="Salamov A."/>
            <person name="Henrissat B."/>
            <person name="Wiebenga A."/>
            <person name="De vries R.P."/>
            <person name="Grigoriev I.V."/>
            <person name="Mortensen U.H."/>
            <person name="Andersen M.R."/>
            <person name="Baker S.E."/>
        </authorList>
    </citation>
    <scope>NUCLEOTIDE SEQUENCE [LARGE SCALE GENOMIC DNA]</scope>
    <source>
        <strain evidence="6 7">CBS 101889</strain>
    </source>
</reference>
<dbReference type="RefSeq" id="XP_025555949.1">
    <property type="nucleotide sequence ID" value="XM_025699039.1"/>
</dbReference>
<accession>A0A395IA05</accession>
<keyword evidence="2" id="KW-0285">Flavoprotein</keyword>
<keyword evidence="4" id="KW-0560">Oxidoreductase</keyword>
<dbReference type="STRING" id="1450537.A0A395IA05"/>
<evidence type="ECO:0000259" key="5">
    <source>
        <dbReference type="Pfam" id="PF01494"/>
    </source>
</evidence>
<dbReference type="PANTHER" id="PTHR43004">
    <property type="entry name" value="TRK SYSTEM POTASSIUM UPTAKE PROTEIN"/>
    <property type="match status" value="1"/>
</dbReference>
<evidence type="ECO:0000256" key="2">
    <source>
        <dbReference type="ARBA" id="ARBA00022630"/>
    </source>
</evidence>
<evidence type="ECO:0000256" key="1">
    <source>
        <dbReference type="ARBA" id="ARBA00001974"/>
    </source>
</evidence>
<dbReference type="GeneID" id="37203328"/>
<name>A0A395IA05_ASPHC</name>
<dbReference type="InterPro" id="IPR050641">
    <property type="entry name" value="RIFMO-like"/>
</dbReference>
<dbReference type="SUPFAM" id="SSF51905">
    <property type="entry name" value="FAD/NAD(P)-binding domain"/>
    <property type="match status" value="1"/>
</dbReference>
<dbReference type="InterPro" id="IPR036188">
    <property type="entry name" value="FAD/NAD-bd_sf"/>
</dbReference>
<gene>
    <name evidence="6" type="ORF">BO97DRAFT_452702</name>
</gene>
<keyword evidence="7" id="KW-1185">Reference proteome</keyword>